<keyword evidence="2" id="KW-1133">Transmembrane helix</keyword>
<keyword evidence="2" id="KW-0472">Membrane</keyword>
<dbReference type="EMBL" id="BAAAYX010000013">
    <property type="protein sequence ID" value="GAA3709216.1"/>
    <property type="molecule type" value="Genomic_DNA"/>
</dbReference>
<dbReference type="RefSeq" id="WP_344813134.1">
    <property type="nucleotide sequence ID" value="NZ_BAAAYX010000013.1"/>
</dbReference>
<dbReference type="Proteomes" id="UP001500051">
    <property type="component" value="Unassembled WGS sequence"/>
</dbReference>
<evidence type="ECO:0008006" key="5">
    <source>
        <dbReference type="Google" id="ProtNLM"/>
    </source>
</evidence>
<evidence type="ECO:0000256" key="2">
    <source>
        <dbReference type="SAM" id="Phobius"/>
    </source>
</evidence>
<feature type="compositionally biased region" description="Basic and acidic residues" evidence="1">
    <location>
        <begin position="24"/>
        <end position="33"/>
    </location>
</feature>
<evidence type="ECO:0000313" key="3">
    <source>
        <dbReference type="EMBL" id="GAA3709216.1"/>
    </source>
</evidence>
<comment type="caution">
    <text evidence="3">The sequence shown here is derived from an EMBL/GenBank/DDBJ whole genome shotgun (WGS) entry which is preliminary data.</text>
</comment>
<keyword evidence="4" id="KW-1185">Reference proteome</keyword>
<name>A0ABP7DU81_9ACTN</name>
<feature type="region of interest" description="Disordered" evidence="1">
    <location>
        <begin position="21"/>
        <end position="92"/>
    </location>
</feature>
<feature type="transmembrane region" description="Helical" evidence="2">
    <location>
        <begin position="99"/>
        <end position="119"/>
    </location>
</feature>
<evidence type="ECO:0000256" key="1">
    <source>
        <dbReference type="SAM" id="MobiDB-lite"/>
    </source>
</evidence>
<gene>
    <name evidence="3" type="ORF">GCM10022204_29330</name>
</gene>
<keyword evidence="2" id="KW-0812">Transmembrane</keyword>
<proteinExistence type="predicted"/>
<reference evidence="4" key="1">
    <citation type="journal article" date="2019" name="Int. J. Syst. Evol. Microbiol.">
        <title>The Global Catalogue of Microorganisms (GCM) 10K type strain sequencing project: providing services to taxonomists for standard genome sequencing and annotation.</title>
        <authorList>
            <consortium name="The Broad Institute Genomics Platform"/>
            <consortium name="The Broad Institute Genome Sequencing Center for Infectious Disease"/>
            <person name="Wu L."/>
            <person name="Ma J."/>
        </authorList>
    </citation>
    <scope>NUCLEOTIDE SEQUENCE [LARGE SCALE GENOMIC DNA]</scope>
    <source>
        <strain evidence="4">JCM 16548</strain>
    </source>
</reference>
<protein>
    <recommendedName>
        <fullName evidence="5">DUF308 domain-containing protein</fullName>
    </recommendedName>
</protein>
<sequence length="159" mass="16781">MTDPDDKESVDRAFAELIAGYHLTSDRPDHEWEGPVPGRTPAPGSVFETPAPRPPDRPASSPTTRSLPAPDPDDEVDPGPVESYEPGPTPPLPRPAWPVLVGWLGLGYAVLTVLATAVGIVLPTWAVWAGILGFVGGFALLVSRLPRQRPPDAGDGAVL</sequence>
<accession>A0ABP7DU81</accession>
<feature type="transmembrane region" description="Helical" evidence="2">
    <location>
        <begin position="125"/>
        <end position="142"/>
    </location>
</feature>
<evidence type="ECO:0000313" key="4">
    <source>
        <dbReference type="Proteomes" id="UP001500051"/>
    </source>
</evidence>
<organism evidence="3 4">
    <name type="scientific">Microlunatus aurantiacus</name>
    <dbReference type="NCBI Taxonomy" id="446786"/>
    <lineage>
        <taxon>Bacteria</taxon>
        <taxon>Bacillati</taxon>
        <taxon>Actinomycetota</taxon>
        <taxon>Actinomycetes</taxon>
        <taxon>Propionibacteriales</taxon>
        <taxon>Propionibacteriaceae</taxon>
        <taxon>Microlunatus</taxon>
    </lineage>
</organism>